<dbReference type="STRING" id="336963.C4JWJ2"/>
<dbReference type="KEGG" id="ure:UREG_06934"/>
<dbReference type="AlphaFoldDB" id="C4JWJ2"/>
<dbReference type="InParanoid" id="C4JWJ2"/>
<dbReference type="SUPFAM" id="SSF57850">
    <property type="entry name" value="RING/U-box"/>
    <property type="match status" value="4"/>
</dbReference>
<dbReference type="PROSITE" id="PS50135">
    <property type="entry name" value="ZF_ZZ_2"/>
    <property type="match status" value="1"/>
</dbReference>
<evidence type="ECO:0000313" key="8">
    <source>
        <dbReference type="Proteomes" id="UP000002058"/>
    </source>
</evidence>
<dbReference type="Gene3D" id="3.30.60.90">
    <property type="match status" value="4"/>
</dbReference>
<dbReference type="SMART" id="SM00291">
    <property type="entry name" value="ZnF_ZZ"/>
    <property type="match status" value="4"/>
</dbReference>
<evidence type="ECO:0000313" key="7">
    <source>
        <dbReference type="EMBL" id="EEP82069.1"/>
    </source>
</evidence>
<dbReference type="Gene3D" id="2.60.40.10">
    <property type="entry name" value="Immunoglobulins"/>
    <property type="match status" value="1"/>
</dbReference>
<dbReference type="eggNOG" id="KOG4351">
    <property type="taxonomic scope" value="Eukaryota"/>
</dbReference>
<feature type="compositionally biased region" description="Basic and acidic residues" evidence="5">
    <location>
        <begin position="510"/>
        <end position="522"/>
    </location>
</feature>
<keyword evidence="1" id="KW-0479">Metal-binding</keyword>
<dbReference type="InterPro" id="IPR041981">
    <property type="entry name" value="ZZZ3_ZZ"/>
</dbReference>
<feature type="region of interest" description="Disordered" evidence="5">
    <location>
        <begin position="245"/>
        <end position="280"/>
    </location>
</feature>
<dbReference type="Pfam" id="PF16158">
    <property type="entry name" value="N_BRCA1_IG"/>
    <property type="match status" value="1"/>
</dbReference>
<keyword evidence="8" id="KW-1185">Reference proteome</keyword>
<dbReference type="GeneID" id="8442473"/>
<keyword evidence="2 4" id="KW-0863">Zinc-finger</keyword>
<dbReference type="GO" id="GO:0008270">
    <property type="term" value="F:zinc ion binding"/>
    <property type="evidence" value="ECO:0007669"/>
    <property type="project" value="UniProtKB-KW"/>
</dbReference>
<evidence type="ECO:0000256" key="5">
    <source>
        <dbReference type="SAM" id="MobiDB-lite"/>
    </source>
</evidence>
<dbReference type="OMA" id="NKHGHHP"/>
<feature type="region of interest" description="Disordered" evidence="5">
    <location>
        <begin position="479"/>
        <end position="527"/>
    </location>
</feature>
<dbReference type="InterPro" id="IPR000433">
    <property type="entry name" value="Znf_ZZ"/>
</dbReference>
<dbReference type="Proteomes" id="UP000002058">
    <property type="component" value="Unassembled WGS sequence"/>
</dbReference>
<protein>
    <recommendedName>
        <fullName evidence="6">ZZ-type domain-containing protein</fullName>
    </recommendedName>
</protein>
<proteinExistence type="predicted"/>
<dbReference type="CDD" id="cd14947">
    <property type="entry name" value="NBR1_like"/>
    <property type="match status" value="1"/>
</dbReference>
<feature type="region of interest" description="Disordered" evidence="5">
    <location>
        <begin position="92"/>
        <end position="150"/>
    </location>
</feature>
<dbReference type="PANTHER" id="PTHR20930:SF0">
    <property type="entry name" value="PROTEIN ILRUN"/>
    <property type="match status" value="1"/>
</dbReference>
<dbReference type="HOGENOM" id="CLU_007590_0_0_1"/>
<dbReference type="InterPro" id="IPR032350">
    <property type="entry name" value="Nbr1_FW"/>
</dbReference>
<evidence type="ECO:0000256" key="1">
    <source>
        <dbReference type="ARBA" id="ARBA00022723"/>
    </source>
</evidence>
<dbReference type="Pfam" id="PF00569">
    <property type="entry name" value="ZZ"/>
    <property type="match status" value="3"/>
</dbReference>
<feature type="compositionally biased region" description="Basic and acidic residues" evidence="5">
    <location>
        <begin position="92"/>
        <end position="105"/>
    </location>
</feature>
<feature type="compositionally biased region" description="Polar residues" evidence="5">
    <location>
        <begin position="110"/>
        <end position="128"/>
    </location>
</feature>
<dbReference type="CDD" id="cd02340">
    <property type="entry name" value="ZZ_NBR1_like"/>
    <property type="match status" value="1"/>
</dbReference>
<dbReference type="CDD" id="cd02341">
    <property type="entry name" value="ZZ_ZZZ3"/>
    <property type="match status" value="1"/>
</dbReference>
<feature type="region of interest" description="Disordered" evidence="5">
    <location>
        <begin position="664"/>
        <end position="729"/>
    </location>
</feature>
<name>C4JWJ2_UNCRE</name>
<dbReference type="EMBL" id="CH476618">
    <property type="protein sequence ID" value="EEP82069.1"/>
    <property type="molecule type" value="Genomic_DNA"/>
</dbReference>
<reference evidence="8" key="1">
    <citation type="journal article" date="2009" name="Genome Res.">
        <title>Comparative genomic analyses of the human fungal pathogens Coccidioides and their relatives.</title>
        <authorList>
            <person name="Sharpton T.J."/>
            <person name="Stajich J.E."/>
            <person name="Rounsley S.D."/>
            <person name="Gardner M.J."/>
            <person name="Wortman J.R."/>
            <person name="Jordar V.S."/>
            <person name="Maiti R."/>
            <person name="Kodira C.D."/>
            <person name="Neafsey D.E."/>
            <person name="Zeng Q."/>
            <person name="Hung C.-Y."/>
            <person name="McMahan C."/>
            <person name="Muszewska A."/>
            <person name="Grynberg M."/>
            <person name="Mandel M.A."/>
            <person name="Kellner E.M."/>
            <person name="Barker B.M."/>
            <person name="Galgiani J.N."/>
            <person name="Orbach M.J."/>
            <person name="Kirkland T.N."/>
            <person name="Cole G.T."/>
            <person name="Henn M.R."/>
            <person name="Birren B.W."/>
            <person name="Taylor J.W."/>
        </authorList>
    </citation>
    <scope>NUCLEOTIDE SEQUENCE [LARGE SCALE GENOMIC DNA]</scope>
    <source>
        <strain evidence="8">UAMH 1704</strain>
    </source>
</reference>
<keyword evidence="3" id="KW-0862">Zinc</keyword>
<dbReference type="OrthoDB" id="661148at2759"/>
<evidence type="ECO:0000259" key="6">
    <source>
        <dbReference type="PROSITE" id="PS50135"/>
    </source>
</evidence>
<gene>
    <name evidence="7" type="ORF">UREG_06934</name>
</gene>
<feature type="compositionally biased region" description="Polar residues" evidence="5">
    <location>
        <begin position="711"/>
        <end position="725"/>
    </location>
</feature>
<accession>C4JWJ2</accession>
<dbReference type="RefSeq" id="XP_002583967.1">
    <property type="nucleotide sequence ID" value="XM_002583921.1"/>
</dbReference>
<dbReference type="VEuPathDB" id="FungiDB:UREG_06934"/>
<organism evidence="7 8">
    <name type="scientific">Uncinocarpus reesii (strain UAMH 1704)</name>
    <dbReference type="NCBI Taxonomy" id="336963"/>
    <lineage>
        <taxon>Eukaryota</taxon>
        <taxon>Fungi</taxon>
        <taxon>Dikarya</taxon>
        <taxon>Ascomycota</taxon>
        <taxon>Pezizomycotina</taxon>
        <taxon>Eurotiomycetes</taxon>
        <taxon>Eurotiomycetidae</taxon>
        <taxon>Onygenales</taxon>
        <taxon>Onygenaceae</taxon>
        <taxon>Uncinocarpus</taxon>
    </lineage>
</organism>
<evidence type="ECO:0000256" key="3">
    <source>
        <dbReference type="ARBA" id="ARBA00022833"/>
    </source>
</evidence>
<dbReference type="PANTHER" id="PTHR20930">
    <property type="entry name" value="OVARIAN CARCINOMA ANTIGEN CA125-RELATED"/>
    <property type="match status" value="1"/>
</dbReference>
<dbReference type="InterPro" id="IPR013783">
    <property type="entry name" value="Ig-like_fold"/>
</dbReference>
<feature type="compositionally biased region" description="Acidic residues" evidence="5">
    <location>
        <begin position="255"/>
        <end position="280"/>
    </location>
</feature>
<evidence type="ECO:0000256" key="2">
    <source>
        <dbReference type="ARBA" id="ARBA00022771"/>
    </source>
</evidence>
<sequence length="775" mass="86234">MAALVGPETLIAIKLNYEGANRRFKLPLKDLGAYTFPQKIRQILCLPTDSNFTLERYSDSAAKWIVLDSENPAIYKQLYRAAKAKTKLRIKLTEDKHEPEPEQKPALESFSESTVSPASRGSYLNTVLNDPVPARDGTRPRIAKRQAPQMNDIGELPQLQLAEPNAWIIDTSVPSKTRDNPTFYIDCNNCGDSIPNAHWHCSICDNGDYDLCQKCIDDGVLCPGEDHWLIKRSVVDGAVVNSTTETIAPKAQEQPTEDSTEEGSLETVEEEPEVEQDEQEPEMAMRTCNTCFQDYDEAELVTCFDCNDYDLCFSCMVENTHGHHPGHNFNFIQDVGTSNLKDKRICGVRHKCLDCPDYDLCSNCVDSAPSKHIGHRFVPLYKPIAIAPGVQETHYGIYCDGPLCNDRCSFITGIRYKCAICHDTDFCSNCEAHPENNHNHTHPLLKFKTAVRHVSISTVGENEQGQPLQRMGDRSLAPTKAVGVSHAATQVQKSSDLPAPPSPASSATINEEKENHEAEKNETQPWTASFSSPEYLQARFVKDIVADGTEFLPNTVFKQTWYLQNFGPRPWPRGCSIRFAGGDAMFNVDTDHPTSTSQLISAMESNELPRDVMPNEIVPFTLTLKTPCRLGRAISYWRLKTADGIPFGDRLWCDVVVRSAVSQSRGDSAEQEFGSVQGYFDGQDETQEKNGAEPLAESGMVFPKLDKESPESSIVETPEPASTTAKDVEHDIADDVESLTMDDADSDGFLTDEEYDILDASDEEFATGAQKREQK</sequence>
<evidence type="ECO:0000256" key="4">
    <source>
        <dbReference type="PROSITE-ProRule" id="PRU00228"/>
    </source>
</evidence>
<feature type="domain" description="ZZ-type" evidence="6">
    <location>
        <begin position="399"/>
        <end position="452"/>
    </location>
</feature>
<dbReference type="InterPro" id="IPR043145">
    <property type="entry name" value="Znf_ZZ_sf"/>
</dbReference>